<evidence type="ECO:0000256" key="4">
    <source>
        <dbReference type="ARBA" id="ARBA00022729"/>
    </source>
</evidence>
<dbReference type="InterPro" id="IPR029058">
    <property type="entry name" value="AB_hydrolase_fold"/>
</dbReference>
<evidence type="ECO:0000313" key="8">
    <source>
        <dbReference type="EMBL" id="SIO43079.1"/>
    </source>
</evidence>
<name>A0A1N6JFZ3_9BURK</name>
<keyword evidence="9" id="KW-1185">Reference proteome</keyword>
<protein>
    <submittedName>
        <fullName evidence="8">Feruloyl esterase</fullName>
    </submittedName>
</protein>
<sequence length="587" mass="61861">MNSRSGLWRTRGRAPSWLGAFCVLVLCAMSSGGTYSETTDGPCRDAECGPHGPPPPSKTSCPQLNGLTIPAREIGLPTTGAIVTSTTQVAASGTGATATGSYCLVAGAIRPVDPSAPDILFNVALPDQWNGKILMLGGGGFDGSIPAVTGNVPSAPANLPGPLSRGYAVFASDSGHEATNGSVNGAFSVNAEAYDNFMGEALKKTHDAALVIIDKHYGMHPYKAYFAGGSTGGREALTVAQRWPQDWNGVIAFYPAYDFTTLSLQQLRATEGFTAPGAYLDTAQRALLLKAVMQVCDGLDGVEDGLISNVQACNSTFNPATAHVDGKPLRCAGGAARGDTCLSDRQIAALNTMNTPLVFGYPLENGETQYPGYNVYGADLGVGSSSPLEATITELALGTTQPSYPLQSTAMFDGQISDQFVRYTVMGNPNFDSLTFNPALAGQWSGRISMLSGLDATDPNLTPFMRRGGKLLMAHGTVDQTVSTRATEIYYQRLLFTMGFSAVESFVRFYEIPGMQHGIGTEFNASWDSLAALENWVEHGTPPVHQVDTDTAGVPGRTRPLCQYPAWPSYNGAGDVNSATSFTCVQG</sequence>
<keyword evidence="3" id="KW-0479">Metal-binding</keyword>
<dbReference type="InterPro" id="IPR011118">
    <property type="entry name" value="Tannase/feruloyl_esterase"/>
</dbReference>
<keyword evidence="4" id="KW-0732">Signal</keyword>
<dbReference type="Pfam" id="PF07519">
    <property type="entry name" value="Tannase"/>
    <property type="match status" value="1"/>
</dbReference>
<evidence type="ECO:0000313" key="9">
    <source>
        <dbReference type="Proteomes" id="UP000185151"/>
    </source>
</evidence>
<keyword evidence="5" id="KW-0378">Hydrolase</keyword>
<keyword evidence="7" id="KW-1015">Disulfide bond</keyword>
<dbReference type="GO" id="GO:0052689">
    <property type="term" value="F:carboxylic ester hydrolase activity"/>
    <property type="evidence" value="ECO:0007669"/>
    <property type="project" value="UniProtKB-KW"/>
</dbReference>
<evidence type="ECO:0000256" key="2">
    <source>
        <dbReference type="ARBA" id="ARBA00022487"/>
    </source>
</evidence>
<evidence type="ECO:0000256" key="7">
    <source>
        <dbReference type="ARBA" id="ARBA00023157"/>
    </source>
</evidence>
<gene>
    <name evidence="8" type="ORF">SAMN05444165_3126</name>
</gene>
<dbReference type="Gene3D" id="3.40.50.1820">
    <property type="entry name" value="alpha/beta hydrolase"/>
    <property type="match status" value="1"/>
</dbReference>
<proteinExistence type="inferred from homology"/>
<dbReference type="AlphaFoldDB" id="A0A1N6JFZ3"/>
<evidence type="ECO:0000256" key="3">
    <source>
        <dbReference type="ARBA" id="ARBA00022723"/>
    </source>
</evidence>
<evidence type="ECO:0000256" key="6">
    <source>
        <dbReference type="ARBA" id="ARBA00022837"/>
    </source>
</evidence>
<organism evidence="8 9">
    <name type="scientific">Paraburkholderia phenazinium</name>
    <dbReference type="NCBI Taxonomy" id="60549"/>
    <lineage>
        <taxon>Bacteria</taxon>
        <taxon>Pseudomonadati</taxon>
        <taxon>Pseudomonadota</taxon>
        <taxon>Betaproteobacteria</taxon>
        <taxon>Burkholderiales</taxon>
        <taxon>Burkholderiaceae</taxon>
        <taxon>Paraburkholderia</taxon>
    </lineage>
</organism>
<dbReference type="Proteomes" id="UP000185151">
    <property type="component" value="Unassembled WGS sequence"/>
</dbReference>
<dbReference type="EMBL" id="FSRU01000001">
    <property type="protein sequence ID" value="SIO43079.1"/>
    <property type="molecule type" value="Genomic_DNA"/>
</dbReference>
<dbReference type="SUPFAM" id="SSF53474">
    <property type="entry name" value="alpha/beta-Hydrolases"/>
    <property type="match status" value="1"/>
</dbReference>
<comment type="similarity">
    <text evidence="1">Belongs to the tannase family.</text>
</comment>
<keyword evidence="6" id="KW-0106">Calcium</keyword>
<dbReference type="PANTHER" id="PTHR33938:SF15">
    <property type="entry name" value="FERULOYL ESTERASE B-RELATED"/>
    <property type="match status" value="1"/>
</dbReference>
<evidence type="ECO:0000256" key="1">
    <source>
        <dbReference type="ARBA" id="ARBA00006249"/>
    </source>
</evidence>
<evidence type="ECO:0000256" key="5">
    <source>
        <dbReference type="ARBA" id="ARBA00022801"/>
    </source>
</evidence>
<dbReference type="GO" id="GO:0046872">
    <property type="term" value="F:metal ion binding"/>
    <property type="evidence" value="ECO:0007669"/>
    <property type="project" value="UniProtKB-KW"/>
</dbReference>
<dbReference type="PANTHER" id="PTHR33938">
    <property type="entry name" value="FERULOYL ESTERASE B-RELATED"/>
    <property type="match status" value="1"/>
</dbReference>
<reference evidence="8 9" key="1">
    <citation type="submission" date="2016-11" db="EMBL/GenBank/DDBJ databases">
        <authorList>
            <person name="Jaros S."/>
            <person name="Januszkiewicz K."/>
            <person name="Wedrychowicz H."/>
        </authorList>
    </citation>
    <scope>NUCLEOTIDE SEQUENCE [LARGE SCALE GENOMIC DNA]</scope>
    <source>
        <strain evidence="8 9">GAS95</strain>
    </source>
</reference>
<keyword evidence="2" id="KW-0719">Serine esterase</keyword>
<accession>A0A1N6JFZ3</accession>